<sequence length="287" mass="32001">MLLKTKKFLIEKLDLNIRLSLVIPFLIFAIIFIVIPLIFIFVKAFTPISEVVDGEVVVNDNYNLINENLWNIIGRSVWTGLVAAILSLMVALPYSYFIARSNNSIFRVAGLSLIISPMFILTLVRVLALRGVSTAISGNEALLNNEIFLIIGMIYVYLPFTIIPLYTVFRDMPKNIINSSEDLGYNLFMTFIKVVLPYSIKAILSGFVLVFLLSATSVGISHKLLPNASQTQLVGNLIDTFAVPANIFKVASVSNVVIITLALMTLAYLLIYFIPRLIMKLKGFKNV</sequence>
<evidence type="ECO:0000256" key="7">
    <source>
        <dbReference type="ARBA" id="ARBA00023136"/>
    </source>
</evidence>
<organism evidence="10 11">
    <name type="scientific">Mycoplasmopsis agassizii</name>
    <dbReference type="NCBI Taxonomy" id="33922"/>
    <lineage>
        <taxon>Bacteria</taxon>
        <taxon>Bacillati</taxon>
        <taxon>Mycoplasmatota</taxon>
        <taxon>Mycoplasmoidales</taxon>
        <taxon>Metamycoplasmataceae</taxon>
        <taxon>Mycoplasmopsis</taxon>
    </lineage>
</organism>
<keyword evidence="4" id="KW-1003">Cell membrane</keyword>
<dbReference type="Proteomes" id="UP000217033">
    <property type="component" value="Unassembled WGS sequence"/>
</dbReference>
<dbReference type="CDD" id="cd06261">
    <property type="entry name" value="TM_PBP2"/>
    <property type="match status" value="1"/>
</dbReference>
<evidence type="ECO:0000256" key="6">
    <source>
        <dbReference type="ARBA" id="ARBA00022989"/>
    </source>
</evidence>
<dbReference type="Gene3D" id="1.10.3720.10">
    <property type="entry name" value="MetI-like"/>
    <property type="match status" value="1"/>
</dbReference>
<feature type="domain" description="ABC transmembrane type-1" evidence="9">
    <location>
        <begin position="73"/>
        <end position="272"/>
    </location>
</feature>
<comment type="subcellular location">
    <subcellularLocation>
        <location evidence="1">Cell membrane</location>
        <topology evidence="1">Multi-pass membrane protein</topology>
    </subcellularLocation>
</comment>
<dbReference type="PROSITE" id="PS50928">
    <property type="entry name" value="ABC_TM1"/>
    <property type="match status" value="1"/>
</dbReference>
<proteinExistence type="inferred from homology"/>
<keyword evidence="11" id="KW-1185">Reference proteome</keyword>
<dbReference type="InterPro" id="IPR035906">
    <property type="entry name" value="MetI-like_sf"/>
</dbReference>
<feature type="transmembrane region" description="Helical" evidence="8">
    <location>
        <begin position="105"/>
        <end position="127"/>
    </location>
</feature>
<keyword evidence="5 8" id="KW-0812">Transmembrane</keyword>
<reference evidence="10" key="1">
    <citation type="submission" date="2017-08" db="EMBL/GenBank/DDBJ databases">
        <authorList>
            <person name="Alvarez-Ponce D."/>
            <person name="Weitzman C.L."/>
            <person name="Tillett R.L."/>
            <person name="Sandmeier F.C."/>
            <person name="Tracy C.R."/>
        </authorList>
    </citation>
    <scope>NUCLEOTIDE SEQUENCE [LARGE SCALE GENOMIC DNA]</scope>
    <source>
        <strain evidence="10">PS6</strain>
    </source>
</reference>
<gene>
    <name evidence="10" type="ORF">CJF60_03820</name>
</gene>
<comment type="similarity">
    <text evidence="2">Belongs to the binding-protein-dependent transport system permease family. CysTW subfamily.</text>
</comment>
<protein>
    <submittedName>
        <fullName evidence="10">Polyamine ABC transporter permease</fullName>
    </submittedName>
</protein>
<name>A0ABX4H4M6_9BACT</name>
<evidence type="ECO:0000256" key="5">
    <source>
        <dbReference type="ARBA" id="ARBA00022692"/>
    </source>
</evidence>
<evidence type="ECO:0000313" key="10">
    <source>
        <dbReference type="EMBL" id="PAF54836.1"/>
    </source>
</evidence>
<feature type="transmembrane region" description="Helical" evidence="8">
    <location>
        <begin position="77"/>
        <end position="98"/>
    </location>
</feature>
<keyword evidence="7 8" id="KW-0472">Membrane</keyword>
<dbReference type="EMBL" id="NQMN01000002">
    <property type="protein sequence ID" value="PAF54836.1"/>
    <property type="molecule type" value="Genomic_DNA"/>
</dbReference>
<evidence type="ECO:0000313" key="11">
    <source>
        <dbReference type="Proteomes" id="UP000217033"/>
    </source>
</evidence>
<evidence type="ECO:0000256" key="4">
    <source>
        <dbReference type="ARBA" id="ARBA00022475"/>
    </source>
</evidence>
<dbReference type="RefSeq" id="WP_095279146.1">
    <property type="nucleotide sequence ID" value="NZ_CP166874.1"/>
</dbReference>
<evidence type="ECO:0000256" key="1">
    <source>
        <dbReference type="ARBA" id="ARBA00004651"/>
    </source>
</evidence>
<dbReference type="PANTHER" id="PTHR42929:SF1">
    <property type="entry name" value="INNER MEMBRANE ABC TRANSPORTER PERMEASE PROTEIN YDCU-RELATED"/>
    <property type="match status" value="1"/>
</dbReference>
<dbReference type="InterPro" id="IPR000515">
    <property type="entry name" value="MetI-like"/>
</dbReference>
<feature type="transmembrane region" description="Helical" evidence="8">
    <location>
        <begin position="147"/>
        <end position="169"/>
    </location>
</feature>
<evidence type="ECO:0000256" key="8">
    <source>
        <dbReference type="SAM" id="Phobius"/>
    </source>
</evidence>
<keyword evidence="3" id="KW-0813">Transport</keyword>
<feature type="transmembrane region" description="Helical" evidence="8">
    <location>
        <begin position="256"/>
        <end position="275"/>
    </location>
</feature>
<feature type="transmembrane region" description="Helical" evidence="8">
    <location>
        <begin position="21"/>
        <end position="42"/>
    </location>
</feature>
<feature type="transmembrane region" description="Helical" evidence="8">
    <location>
        <begin position="190"/>
        <end position="215"/>
    </location>
</feature>
<comment type="caution">
    <text evidence="10">The sequence shown here is derived from an EMBL/GenBank/DDBJ whole genome shotgun (WGS) entry which is preliminary data.</text>
</comment>
<dbReference type="PANTHER" id="PTHR42929">
    <property type="entry name" value="INNER MEMBRANE ABC TRANSPORTER PERMEASE PROTEIN YDCU-RELATED-RELATED"/>
    <property type="match status" value="1"/>
</dbReference>
<evidence type="ECO:0000259" key="9">
    <source>
        <dbReference type="PROSITE" id="PS50928"/>
    </source>
</evidence>
<accession>A0ABX4H4M6</accession>
<evidence type="ECO:0000256" key="2">
    <source>
        <dbReference type="ARBA" id="ARBA00007069"/>
    </source>
</evidence>
<keyword evidence="6 8" id="KW-1133">Transmembrane helix</keyword>
<evidence type="ECO:0000256" key="3">
    <source>
        <dbReference type="ARBA" id="ARBA00022448"/>
    </source>
</evidence>
<dbReference type="SUPFAM" id="SSF161098">
    <property type="entry name" value="MetI-like"/>
    <property type="match status" value="1"/>
</dbReference>